<feature type="domain" description="Peptidase S1" evidence="6">
    <location>
        <begin position="119"/>
        <end position="367"/>
    </location>
</feature>
<keyword evidence="2" id="KW-1015">Disulfide bond</keyword>
<dbReference type="FunFam" id="2.40.10.10:FF:000028">
    <property type="entry name" value="Serine protease easter"/>
    <property type="match status" value="1"/>
</dbReference>
<dbReference type="PROSITE" id="PS50240">
    <property type="entry name" value="TRYPSIN_DOM"/>
    <property type="match status" value="1"/>
</dbReference>
<evidence type="ECO:0000256" key="4">
    <source>
        <dbReference type="ARBA" id="ARBA00024195"/>
    </source>
</evidence>
<dbReference type="AlphaFoldDB" id="A0A8S4G880"/>
<gene>
    <name evidence="7" type="ORF">PLXY2_LOCUS14117</name>
</gene>
<organism evidence="7 8">
    <name type="scientific">Plutella xylostella</name>
    <name type="common">Diamondback moth</name>
    <name type="synonym">Plutella maculipennis</name>
    <dbReference type="NCBI Taxonomy" id="51655"/>
    <lineage>
        <taxon>Eukaryota</taxon>
        <taxon>Metazoa</taxon>
        <taxon>Ecdysozoa</taxon>
        <taxon>Arthropoda</taxon>
        <taxon>Hexapoda</taxon>
        <taxon>Insecta</taxon>
        <taxon>Pterygota</taxon>
        <taxon>Neoptera</taxon>
        <taxon>Endopterygota</taxon>
        <taxon>Lepidoptera</taxon>
        <taxon>Glossata</taxon>
        <taxon>Ditrysia</taxon>
        <taxon>Yponomeutoidea</taxon>
        <taxon>Plutellidae</taxon>
        <taxon>Plutella</taxon>
    </lineage>
</organism>
<evidence type="ECO:0000259" key="6">
    <source>
        <dbReference type="PROSITE" id="PS50240"/>
    </source>
</evidence>
<dbReference type="SMART" id="SM00020">
    <property type="entry name" value="Tryp_SPc"/>
    <property type="match status" value="1"/>
</dbReference>
<protein>
    <submittedName>
        <fullName evidence="7">(diamondback moth) hypothetical protein</fullName>
    </submittedName>
</protein>
<evidence type="ECO:0000256" key="2">
    <source>
        <dbReference type="ARBA" id="ARBA00023157"/>
    </source>
</evidence>
<dbReference type="Gene3D" id="3.30.1640.30">
    <property type="match status" value="1"/>
</dbReference>
<dbReference type="InterPro" id="IPR001254">
    <property type="entry name" value="Trypsin_dom"/>
</dbReference>
<dbReference type="PANTHER" id="PTHR24258">
    <property type="entry name" value="SERINE PROTEASE-RELATED"/>
    <property type="match status" value="1"/>
</dbReference>
<dbReference type="InterPro" id="IPR038565">
    <property type="entry name" value="CLIP_sf"/>
</dbReference>
<dbReference type="EMBL" id="CAJHNJ030000117">
    <property type="protein sequence ID" value="CAG9135871.1"/>
    <property type="molecule type" value="Genomic_DNA"/>
</dbReference>
<dbReference type="PROSITE" id="PS00134">
    <property type="entry name" value="TRYPSIN_HIS"/>
    <property type="match status" value="1"/>
</dbReference>
<dbReference type="Proteomes" id="UP000653454">
    <property type="component" value="Unassembled WGS sequence"/>
</dbReference>
<dbReference type="InterPro" id="IPR043504">
    <property type="entry name" value="Peptidase_S1_PA_chymotrypsin"/>
</dbReference>
<accession>A0A8S4G880</accession>
<dbReference type="CDD" id="cd00190">
    <property type="entry name" value="Tryp_SPc"/>
    <property type="match status" value="1"/>
</dbReference>
<evidence type="ECO:0000256" key="3">
    <source>
        <dbReference type="ARBA" id="ARBA00023180"/>
    </source>
</evidence>
<keyword evidence="1 5" id="KW-0732">Signal</keyword>
<comment type="similarity">
    <text evidence="4">Belongs to the peptidase S1 family. CLIP subfamily.</text>
</comment>
<evidence type="ECO:0000313" key="7">
    <source>
        <dbReference type="EMBL" id="CAG9135871.1"/>
    </source>
</evidence>
<comment type="caution">
    <text evidence="7">The sequence shown here is derived from an EMBL/GenBank/DDBJ whole genome shotgun (WGS) entry which is preliminary data.</text>
</comment>
<dbReference type="InterPro" id="IPR009003">
    <property type="entry name" value="Peptidase_S1_PA"/>
</dbReference>
<reference evidence="7" key="1">
    <citation type="submission" date="2020-11" db="EMBL/GenBank/DDBJ databases">
        <authorList>
            <person name="Whiteford S."/>
        </authorList>
    </citation>
    <scope>NUCLEOTIDE SEQUENCE</scope>
</reference>
<dbReference type="SUPFAM" id="SSF50494">
    <property type="entry name" value="Trypsin-like serine proteases"/>
    <property type="match status" value="1"/>
</dbReference>
<dbReference type="GO" id="GO:0006508">
    <property type="term" value="P:proteolysis"/>
    <property type="evidence" value="ECO:0007669"/>
    <property type="project" value="InterPro"/>
</dbReference>
<sequence>MKSVWLQLLSLCVCQWSVLAQFGSISLSIGLGDSKNDDDPGNSLDFRGACPPNTSCVPISSCALLGDLLDVSCFSSDKYFHRLNQLTCGQVDNEDYVCCPSCDCGRVYQRGAERCGQSMVRGVDHHGLGAHPWVARIGFTHKETGNVRFACSGSIISKRVVLTAAHCALAKPEGYKLSTIVVGEYDIGKSPDCSEFFCAPPTQALKVEHVIVHPGYEQKIFRHDIALIVLKEEVKYSVTAAPVCLNEKPEIVLNERASLVGWGKLSGQNSLVSRQQQLQVPLVPLANCERIFGESVPVHEGQLCAGGEEGRDACSGFGGAPLLLNRDGKSVQIGIVSFGSENCGSEGVPSVYTNIAHYYRWIIENSPSS</sequence>
<evidence type="ECO:0000256" key="5">
    <source>
        <dbReference type="SAM" id="SignalP"/>
    </source>
</evidence>
<dbReference type="InterPro" id="IPR018114">
    <property type="entry name" value="TRYPSIN_HIS"/>
</dbReference>
<evidence type="ECO:0000313" key="8">
    <source>
        <dbReference type="Proteomes" id="UP000653454"/>
    </source>
</evidence>
<evidence type="ECO:0000256" key="1">
    <source>
        <dbReference type="ARBA" id="ARBA00022729"/>
    </source>
</evidence>
<proteinExistence type="inferred from homology"/>
<dbReference type="PRINTS" id="PR00722">
    <property type="entry name" value="CHYMOTRYPSIN"/>
</dbReference>
<feature type="signal peptide" evidence="5">
    <location>
        <begin position="1"/>
        <end position="20"/>
    </location>
</feature>
<keyword evidence="3" id="KW-0325">Glycoprotein</keyword>
<feature type="chain" id="PRO_5040830269" evidence="5">
    <location>
        <begin position="21"/>
        <end position="369"/>
    </location>
</feature>
<dbReference type="PANTHER" id="PTHR24258:SF145">
    <property type="entry name" value="SERINE PROTEASE EASTER-LIKE PROTEIN"/>
    <property type="match status" value="1"/>
</dbReference>
<dbReference type="Pfam" id="PF00089">
    <property type="entry name" value="Trypsin"/>
    <property type="match status" value="1"/>
</dbReference>
<name>A0A8S4G880_PLUXY</name>
<dbReference type="GO" id="GO:0004252">
    <property type="term" value="F:serine-type endopeptidase activity"/>
    <property type="evidence" value="ECO:0007669"/>
    <property type="project" value="InterPro"/>
</dbReference>
<dbReference type="InterPro" id="IPR001314">
    <property type="entry name" value="Peptidase_S1A"/>
</dbReference>
<dbReference type="Gene3D" id="2.40.10.10">
    <property type="entry name" value="Trypsin-like serine proteases"/>
    <property type="match status" value="2"/>
</dbReference>
<keyword evidence="8" id="KW-1185">Reference proteome</keyword>